<keyword evidence="3" id="KW-1185">Reference proteome</keyword>
<comment type="caution">
    <text evidence="2">The sequence shown here is derived from an EMBL/GenBank/DDBJ whole genome shotgun (WGS) entry which is preliminary data.</text>
</comment>
<feature type="region of interest" description="Disordered" evidence="1">
    <location>
        <begin position="157"/>
        <end position="189"/>
    </location>
</feature>
<dbReference type="EMBL" id="BDGG01000001">
    <property type="protein sequence ID" value="GAU87852.1"/>
    <property type="molecule type" value="Genomic_DNA"/>
</dbReference>
<accession>A0A1D1UJR7</accession>
<evidence type="ECO:0000313" key="3">
    <source>
        <dbReference type="Proteomes" id="UP000186922"/>
    </source>
</evidence>
<evidence type="ECO:0000256" key="1">
    <source>
        <dbReference type="SAM" id="MobiDB-lite"/>
    </source>
</evidence>
<protein>
    <submittedName>
        <fullName evidence="2">Uncharacterized protein</fullName>
    </submittedName>
</protein>
<organism evidence="2 3">
    <name type="scientific">Ramazzottius varieornatus</name>
    <name type="common">Water bear</name>
    <name type="synonym">Tardigrade</name>
    <dbReference type="NCBI Taxonomy" id="947166"/>
    <lineage>
        <taxon>Eukaryota</taxon>
        <taxon>Metazoa</taxon>
        <taxon>Ecdysozoa</taxon>
        <taxon>Tardigrada</taxon>
        <taxon>Eutardigrada</taxon>
        <taxon>Parachela</taxon>
        <taxon>Hypsibioidea</taxon>
        <taxon>Ramazzottiidae</taxon>
        <taxon>Ramazzottius</taxon>
    </lineage>
</organism>
<evidence type="ECO:0000313" key="2">
    <source>
        <dbReference type="EMBL" id="GAU87852.1"/>
    </source>
</evidence>
<dbReference type="Proteomes" id="UP000186922">
    <property type="component" value="Unassembled WGS sequence"/>
</dbReference>
<sequence>MLLQPGQNIAFLRTRRRLPDHFEMYKSRTLAAPTSEVVKRPDSCSTHASSVNHVVVPNKPSPPATASILSSLSMSLRSFKIPLKRKDTTEAKLDETPTIPASPAKKNQPEVLEISTKPLPFVPKPSRSDSYRREYSFFDRRARQSFNLIVAACRSPVCQPNRYPGSGSRTDHAQHGRSPSQSKNCSGSR</sequence>
<feature type="compositionally biased region" description="Polar residues" evidence="1">
    <location>
        <begin position="177"/>
        <end position="189"/>
    </location>
</feature>
<dbReference type="AlphaFoldDB" id="A0A1D1UJR7"/>
<proteinExistence type="predicted"/>
<gene>
    <name evidence="2" type="primary">RvY_00647</name>
    <name evidence="2" type="synonym">RvY_00647.2</name>
    <name evidence="2" type="ORF">RvY_00647-2</name>
</gene>
<name>A0A1D1UJR7_RAMVA</name>
<reference evidence="2 3" key="1">
    <citation type="journal article" date="2016" name="Nat. Commun.">
        <title>Extremotolerant tardigrade genome and improved radiotolerance of human cultured cells by tardigrade-unique protein.</title>
        <authorList>
            <person name="Hashimoto T."/>
            <person name="Horikawa D.D."/>
            <person name="Saito Y."/>
            <person name="Kuwahara H."/>
            <person name="Kozuka-Hata H."/>
            <person name="Shin-I T."/>
            <person name="Minakuchi Y."/>
            <person name="Ohishi K."/>
            <person name="Motoyama A."/>
            <person name="Aizu T."/>
            <person name="Enomoto A."/>
            <person name="Kondo K."/>
            <person name="Tanaka S."/>
            <person name="Hara Y."/>
            <person name="Koshikawa S."/>
            <person name="Sagara H."/>
            <person name="Miura T."/>
            <person name="Yokobori S."/>
            <person name="Miyagawa K."/>
            <person name="Suzuki Y."/>
            <person name="Kubo T."/>
            <person name="Oyama M."/>
            <person name="Kohara Y."/>
            <person name="Fujiyama A."/>
            <person name="Arakawa K."/>
            <person name="Katayama T."/>
            <person name="Toyoda A."/>
            <person name="Kunieda T."/>
        </authorList>
    </citation>
    <scope>NUCLEOTIDE SEQUENCE [LARGE SCALE GENOMIC DNA]</scope>
    <source>
        <strain evidence="2 3">YOKOZUNA-1</strain>
    </source>
</reference>